<dbReference type="InterPro" id="IPR018496">
    <property type="entry name" value="PsdUridine_synth_RsuA/RluB_CS"/>
</dbReference>
<dbReference type="CDD" id="cd00165">
    <property type="entry name" value="S4"/>
    <property type="match status" value="1"/>
</dbReference>
<dbReference type="SUPFAM" id="SSF55120">
    <property type="entry name" value="Pseudouridine synthase"/>
    <property type="match status" value="1"/>
</dbReference>
<dbReference type="Pfam" id="PF01479">
    <property type="entry name" value="S4"/>
    <property type="match status" value="1"/>
</dbReference>
<name>A0ABZ3ET34_9FIRM</name>
<dbReference type="PANTHER" id="PTHR47683">
    <property type="entry name" value="PSEUDOURIDINE SYNTHASE FAMILY PROTEIN-RELATED"/>
    <property type="match status" value="1"/>
</dbReference>
<dbReference type="PROSITE" id="PS01149">
    <property type="entry name" value="PSI_RSU"/>
    <property type="match status" value="1"/>
</dbReference>
<dbReference type="SMART" id="SM00363">
    <property type="entry name" value="S4"/>
    <property type="match status" value="1"/>
</dbReference>
<dbReference type="InterPro" id="IPR042092">
    <property type="entry name" value="PsdUridine_s_RsuA/RluB/E/F_cat"/>
</dbReference>
<protein>
    <recommendedName>
        <fullName evidence="4">Pseudouridine synthase</fullName>
        <ecNumber evidence="4">5.4.99.-</ecNumber>
    </recommendedName>
</protein>
<dbReference type="PANTHER" id="PTHR47683:SF2">
    <property type="entry name" value="RNA-BINDING S4 DOMAIN-CONTAINING PROTEIN"/>
    <property type="match status" value="1"/>
</dbReference>
<dbReference type="NCBIfam" id="TIGR00093">
    <property type="entry name" value="pseudouridine synthase"/>
    <property type="match status" value="1"/>
</dbReference>
<organism evidence="6 7">
    <name type="scientific">Kineothrix sedimenti</name>
    <dbReference type="NCBI Taxonomy" id="3123317"/>
    <lineage>
        <taxon>Bacteria</taxon>
        <taxon>Bacillati</taxon>
        <taxon>Bacillota</taxon>
        <taxon>Clostridia</taxon>
        <taxon>Lachnospirales</taxon>
        <taxon>Lachnospiraceae</taxon>
        <taxon>Kineothrix</taxon>
    </lineage>
</organism>
<dbReference type="EMBL" id="CP146256">
    <property type="protein sequence ID" value="XAH72665.1"/>
    <property type="molecule type" value="Genomic_DNA"/>
</dbReference>
<feature type="domain" description="RNA-binding S4" evidence="5">
    <location>
        <begin position="2"/>
        <end position="67"/>
    </location>
</feature>
<evidence type="ECO:0000256" key="3">
    <source>
        <dbReference type="PROSITE-ProRule" id="PRU00182"/>
    </source>
</evidence>
<proteinExistence type="inferred from homology"/>
<comment type="similarity">
    <text evidence="1 4">Belongs to the pseudouridine synthase RsuA family.</text>
</comment>
<evidence type="ECO:0000313" key="6">
    <source>
        <dbReference type="EMBL" id="XAH72665.1"/>
    </source>
</evidence>
<accession>A0ABZ3ET34</accession>
<dbReference type="InterPro" id="IPR020103">
    <property type="entry name" value="PsdUridine_synth_cat_dom_sf"/>
</dbReference>
<dbReference type="Gene3D" id="3.30.70.1560">
    <property type="entry name" value="Alpha-L RNA-binding motif"/>
    <property type="match status" value="1"/>
</dbReference>
<dbReference type="InterPro" id="IPR036986">
    <property type="entry name" value="S4_RNA-bd_sf"/>
</dbReference>
<keyword evidence="2 4" id="KW-0413">Isomerase</keyword>
<keyword evidence="3" id="KW-0694">RNA-binding</keyword>
<dbReference type="InterPro" id="IPR000748">
    <property type="entry name" value="PsdUridine_synth_RsuA/RluB/E/F"/>
</dbReference>
<evidence type="ECO:0000256" key="2">
    <source>
        <dbReference type="ARBA" id="ARBA00023235"/>
    </source>
</evidence>
<reference evidence="6 7" key="1">
    <citation type="submission" date="2024-02" db="EMBL/GenBank/DDBJ databases">
        <title>Bacterial strain from lacustrine sediment.</title>
        <authorList>
            <person name="Petit C."/>
            <person name="Fadhlaoui K."/>
        </authorList>
    </citation>
    <scope>NUCLEOTIDE SEQUENCE [LARGE SCALE GENOMIC DNA]</scope>
    <source>
        <strain evidence="6 7">IPX-CK</strain>
    </source>
</reference>
<dbReference type="Gene3D" id="3.30.70.580">
    <property type="entry name" value="Pseudouridine synthase I, catalytic domain, N-terminal subdomain"/>
    <property type="match status" value="1"/>
</dbReference>
<dbReference type="InterPro" id="IPR020094">
    <property type="entry name" value="TruA/RsuA/RluB/E/F_N"/>
</dbReference>
<sequence>MERLNKYLAACGVCSRRDADKLIEEGRVTVNGKAAAIGSMVSDSDTIAVNGKTIGGKNKKVVLAYYKQVGVTCTQRDKYAEKKISDQLKYPVRLTYAGRLDKDSEGLIIMTNDGMLIDAMMRGANRHEKEYVVKVAKEISQEFLESMARGVRLEELDITTRPCDIKKLGKYTFDIILTQGVNRQIRRMSKTLGYEVKEIKRTRVMNVELASLKPGEYRRLQGEELQQLYETCGMRAAAIGN</sequence>
<dbReference type="InterPro" id="IPR006145">
    <property type="entry name" value="PsdUridine_synth_RsuA/RluA"/>
</dbReference>
<dbReference type="SUPFAM" id="SSF55174">
    <property type="entry name" value="Alpha-L RNA-binding motif"/>
    <property type="match status" value="1"/>
</dbReference>
<dbReference type="Proteomes" id="UP001451571">
    <property type="component" value="Chromosome"/>
</dbReference>
<dbReference type="PROSITE" id="PS50889">
    <property type="entry name" value="S4"/>
    <property type="match status" value="1"/>
</dbReference>
<dbReference type="RefSeq" id="WP_342756279.1">
    <property type="nucleotide sequence ID" value="NZ_CP146256.1"/>
</dbReference>
<dbReference type="InterPro" id="IPR002942">
    <property type="entry name" value="S4_RNA-bd"/>
</dbReference>
<dbReference type="InterPro" id="IPR050343">
    <property type="entry name" value="RsuA_PseudoU_synthase"/>
</dbReference>
<dbReference type="EC" id="5.4.99.-" evidence="4"/>
<evidence type="ECO:0000256" key="4">
    <source>
        <dbReference type="RuleBase" id="RU003887"/>
    </source>
</evidence>
<gene>
    <name evidence="6" type="ORF">V6984_14235</name>
</gene>
<evidence type="ECO:0000256" key="1">
    <source>
        <dbReference type="ARBA" id="ARBA00008348"/>
    </source>
</evidence>
<keyword evidence="7" id="KW-1185">Reference proteome</keyword>
<dbReference type="Pfam" id="PF00849">
    <property type="entry name" value="PseudoU_synth_2"/>
    <property type="match status" value="1"/>
</dbReference>
<dbReference type="Gene3D" id="3.10.290.10">
    <property type="entry name" value="RNA-binding S4 domain"/>
    <property type="match status" value="1"/>
</dbReference>
<evidence type="ECO:0000313" key="7">
    <source>
        <dbReference type="Proteomes" id="UP001451571"/>
    </source>
</evidence>
<evidence type="ECO:0000259" key="5">
    <source>
        <dbReference type="SMART" id="SM00363"/>
    </source>
</evidence>